<reference evidence="3" key="1">
    <citation type="submission" date="2024-02" db="UniProtKB">
        <authorList>
            <consortium name="WormBaseParasite"/>
        </authorList>
    </citation>
    <scope>IDENTIFICATION</scope>
</reference>
<name>A0AAF3EGZ8_9BILA</name>
<feature type="transmembrane region" description="Helical" evidence="1">
    <location>
        <begin position="15"/>
        <end position="35"/>
    </location>
</feature>
<proteinExistence type="predicted"/>
<organism evidence="2 3">
    <name type="scientific">Mesorhabditis belari</name>
    <dbReference type="NCBI Taxonomy" id="2138241"/>
    <lineage>
        <taxon>Eukaryota</taxon>
        <taxon>Metazoa</taxon>
        <taxon>Ecdysozoa</taxon>
        <taxon>Nematoda</taxon>
        <taxon>Chromadorea</taxon>
        <taxon>Rhabditida</taxon>
        <taxon>Rhabditina</taxon>
        <taxon>Rhabditomorpha</taxon>
        <taxon>Rhabditoidea</taxon>
        <taxon>Rhabditidae</taxon>
        <taxon>Mesorhabditinae</taxon>
        <taxon>Mesorhabditis</taxon>
    </lineage>
</organism>
<accession>A0AAF3EGZ8</accession>
<keyword evidence="2" id="KW-1185">Reference proteome</keyword>
<keyword evidence="1" id="KW-1133">Transmembrane helix</keyword>
<feature type="transmembrane region" description="Helical" evidence="1">
    <location>
        <begin position="72"/>
        <end position="90"/>
    </location>
</feature>
<sequence length="349" mass="39085">MFSPDFETINRISEAYTIGFIVSLTCYAIALFFILTQKSPASKTSKIIIGAQLTTAMVCDGVGSSFKPVMFSQARMFVVGVSWIHSLAHFCIITEAYFFMIQLCGGCFLCLTSYRTALSHPFWSPFATWFMYLYFYLLIGALIIVTGIVFLKTYLSGTISDDPVLICTRNPLFCGENFPYTVTIDASPDLIHGVQCVLALILALILGGAVMVVILAYDSYIRPTNISQSTREMQQTFTIMIFSQENFGSFQRLMERLGKENENSSLTMSANANQPRFALVSTLTPFEINLHSFFTSLIVIFVPGSYRKVVIRWLGKVMYRIGVKSCQNEPGTSHHSFIRIVHIGNKMNA</sequence>
<feature type="transmembrane region" description="Helical" evidence="1">
    <location>
        <begin position="197"/>
        <end position="217"/>
    </location>
</feature>
<dbReference type="WBParaSite" id="MBELARI_LOCUS13263">
    <property type="protein sequence ID" value="MBELARI_LOCUS13263"/>
    <property type="gene ID" value="MBELARI_LOCUS13263"/>
</dbReference>
<evidence type="ECO:0000313" key="2">
    <source>
        <dbReference type="Proteomes" id="UP000887575"/>
    </source>
</evidence>
<dbReference type="Proteomes" id="UP000887575">
    <property type="component" value="Unassembled WGS sequence"/>
</dbReference>
<feature type="transmembrane region" description="Helical" evidence="1">
    <location>
        <begin position="288"/>
        <end position="306"/>
    </location>
</feature>
<protein>
    <submittedName>
        <fullName evidence="3">Uncharacterized protein</fullName>
    </submittedName>
</protein>
<feature type="transmembrane region" description="Helical" evidence="1">
    <location>
        <begin position="129"/>
        <end position="151"/>
    </location>
</feature>
<keyword evidence="1" id="KW-0812">Transmembrane</keyword>
<evidence type="ECO:0000313" key="3">
    <source>
        <dbReference type="WBParaSite" id="MBELARI_LOCUS13263"/>
    </source>
</evidence>
<evidence type="ECO:0000256" key="1">
    <source>
        <dbReference type="SAM" id="Phobius"/>
    </source>
</evidence>
<keyword evidence="1" id="KW-0472">Membrane</keyword>
<dbReference type="AlphaFoldDB" id="A0AAF3EGZ8"/>